<feature type="domain" description="AP2/ERF" evidence="11">
    <location>
        <begin position="133"/>
        <end position="190"/>
    </location>
</feature>
<organism evidence="12 13">
    <name type="scientific">Genlisea aurea</name>
    <dbReference type="NCBI Taxonomy" id="192259"/>
    <lineage>
        <taxon>Eukaryota</taxon>
        <taxon>Viridiplantae</taxon>
        <taxon>Streptophyta</taxon>
        <taxon>Embryophyta</taxon>
        <taxon>Tracheophyta</taxon>
        <taxon>Spermatophyta</taxon>
        <taxon>Magnoliopsida</taxon>
        <taxon>eudicotyledons</taxon>
        <taxon>Gunneridae</taxon>
        <taxon>Pentapetalae</taxon>
        <taxon>asterids</taxon>
        <taxon>lamiids</taxon>
        <taxon>Lamiales</taxon>
        <taxon>Lentibulariaceae</taxon>
        <taxon>Genlisea</taxon>
    </lineage>
</organism>
<evidence type="ECO:0000256" key="10">
    <source>
        <dbReference type="SAM" id="MobiDB-lite"/>
    </source>
</evidence>
<sequence>RQWSSVFGEASFPDRPYKKKVVSPDRRSSDQSGFVFPFAIENSQSLPESPLFLRPVPQQMISFGRRSLPLPPYFSSETAAAQFQRQQQQLLQYWSETLNLSPRGQATMMNRLRQNGKSFLRPAMTPPLSATKLYRGVRQRHWGKWVAEIRLPRNRTRLWLGTFDTAEEAAMAYDREAFKLRGENARLNFPDHFIGRPPPPQNSPAEQPAPPIPDPETSEPNSDAAIIAPPPPPPPPPSSELVWGDMAELLLESFPARWGPVSPFWDDLDANNNPILPQNL</sequence>
<dbReference type="AlphaFoldDB" id="S8CDY6"/>
<dbReference type="GO" id="GO:0009873">
    <property type="term" value="P:ethylene-activated signaling pathway"/>
    <property type="evidence" value="ECO:0007669"/>
    <property type="project" value="UniProtKB-KW"/>
</dbReference>
<dbReference type="GO" id="GO:0000976">
    <property type="term" value="F:transcription cis-regulatory region binding"/>
    <property type="evidence" value="ECO:0007669"/>
    <property type="project" value="UniProtKB-ARBA"/>
</dbReference>
<keyword evidence="8" id="KW-0539">Nucleus</keyword>
<dbReference type="InterPro" id="IPR051758">
    <property type="entry name" value="ERF/AP2-like"/>
</dbReference>
<dbReference type="GO" id="GO:0006952">
    <property type="term" value="P:defense response"/>
    <property type="evidence" value="ECO:0007669"/>
    <property type="project" value="UniProtKB-KW"/>
</dbReference>
<dbReference type="GO" id="GO:0003700">
    <property type="term" value="F:DNA-binding transcription factor activity"/>
    <property type="evidence" value="ECO:0007669"/>
    <property type="project" value="InterPro"/>
</dbReference>
<dbReference type="InterPro" id="IPR016177">
    <property type="entry name" value="DNA-bd_dom_sf"/>
</dbReference>
<dbReference type="PANTHER" id="PTHR31657">
    <property type="entry name" value="ETHYLENE-RESPONSIVE TRANSCRIPTION FACTOR ERF061"/>
    <property type="match status" value="1"/>
</dbReference>
<keyword evidence="3" id="KW-0611">Plant defense</keyword>
<evidence type="ECO:0000256" key="9">
    <source>
        <dbReference type="ARBA" id="ARBA00024343"/>
    </source>
</evidence>
<protein>
    <recommendedName>
        <fullName evidence="11">AP2/ERF domain-containing protein</fullName>
    </recommendedName>
</protein>
<evidence type="ECO:0000259" key="11">
    <source>
        <dbReference type="PROSITE" id="PS51032"/>
    </source>
</evidence>
<comment type="similarity">
    <text evidence="9">Belongs to the AP2/ERF transcription factor family. ERF subfamily.</text>
</comment>
<dbReference type="InterPro" id="IPR036955">
    <property type="entry name" value="AP2/ERF_dom_sf"/>
</dbReference>
<dbReference type="EMBL" id="AUSU01005953">
    <property type="protein sequence ID" value="EPS62721.1"/>
    <property type="molecule type" value="Genomic_DNA"/>
</dbReference>
<dbReference type="Pfam" id="PF00847">
    <property type="entry name" value="AP2"/>
    <property type="match status" value="1"/>
</dbReference>
<evidence type="ECO:0000256" key="6">
    <source>
        <dbReference type="ARBA" id="ARBA00023159"/>
    </source>
</evidence>
<evidence type="ECO:0000256" key="1">
    <source>
        <dbReference type="ARBA" id="ARBA00004123"/>
    </source>
</evidence>
<dbReference type="InterPro" id="IPR001471">
    <property type="entry name" value="AP2/ERF_dom"/>
</dbReference>
<feature type="non-terminal residue" evidence="12">
    <location>
        <position position="1"/>
    </location>
</feature>
<dbReference type="SMART" id="SM00380">
    <property type="entry name" value="AP2"/>
    <property type="match status" value="1"/>
</dbReference>
<dbReference type="Proteomes" id="UP000015453">
    <property type="component" value="Unassembled WGS sequence"/>
</dbReference>
<evidence type="ECO:0000313" key="13">
    <source>
        <dbReference type="Proteomes" id="UP000015453"/>
    </source>
</evidence>
<accession>S8CDY6</accession>
<reference evidence="12 13" key="1">
    <citation type="journal article" date="2013" name="BMC Genomics">
        <title>The miniature genome of a carnivorous plant Genlisea aurea contains a low number of genes and short non-coding sequences.</title>
        <authorList>
            <person name="Leushkin E.V."/>
            <person name="Sutormin R.A."/>
            <person name="Nabieva E.R."/>
            <person name="Penin A.A."/>
            <person name="Kondrashov A.S."/>
            <person name="Logacheva M.D."/>
        </authorList>
    </citation>
    <scope>NUCLEOTIDE SEQUENCE [LARGE SCALE GENOMIC DNA]</scope>
</reference>
<dbReference type="FunFam" id="3.30.730.10:FF:000001">
    <property type="entry name" value="Ethylene-responsive transcription factor 2"/>
    <property type="match status" value="1"/>
</dbReference>
<keyword evidence="4" id="KW-0805">Transcription regulation</keyword>
<evidence type="ECO:0000256" key="2">
    <source>
        <dbReference type="ARBA" id="ARBA00022745"/>
    </source>
</evidence>
<feature type="compositionally biased region" description="Pro residues" evidence="10">
    <location>
        <begin position="228"/>
        <end position="238"/>
    </location>
</feature>
<dbReference type="Gene3D" id="3.30.730.10">
    <property type="entry name" value="AP2/ERF domain"/>
    <property type="match status" value="1"/>
</dbReference>
<gene>
    <name evidence="12" type="ORF">M569_12068</name>
</gene>
<comment type="subcellular location">
    <subcellularLocation>
        <location evidence="1">Nucleus</location>
    </subcellularLocation>
</comment>
<evidence type="ECO:0000256" key="5">
    <source>
        <dbReference type="ARBA" id="ARBA00023125"/>
    </source>
</evidence>
<feature type="region of interest" description="Disordered" evidence="10">
    <location>
        <begin position="189"/>
        <end position="241"/>
    </location>
</feature>
<dbReference type="GO" id="GO:0005634">
    <property type="term" value="C:nucleus"/>
    <property type="evidence" value="ECO:0007669"/>
    <property type="project" value="UniProtKB-SubCell"/>
</dbReference>
<dbReference type="PRINTS" id="PR00367">
    <property type="entry name" value="ETHRSPELEMNT"/>
</dbReference>
<keyword evidence="13" id="KW-1185">Reference proteome</keyword>
<evidence type="ECO:0000313" key="12">
    <source>
        <dbReference type="EMBL" id="EPS62721.1"/>
    </source>
</evidence>
<dbReference type="OrthoDB" id="771648at2759"/>
<dbReference type="PANTHER" id="PTHR31657:SF19">
    <property type="entry name" value="ETHYLENE-RESPONSIVE TRANSCRIPTION FACTOR ERF053"/>
    <property type="match status" value="1"/>
</dbReference>
<dbReference type="SUPFAM" id="SSF54171">
    <property type="entry name" value="DNA-binding domain"/>
    <property type="match status" value="1"/>
</dbReference>
<comment type="caution">
    <text evidence="12">The sequence shown here is derived from an EMBL/GenBank/DDBJ whole genome shotgun (WGS) entry which is preliminary data.</text>
</comment>
<keyword evidence="5" id="KW-0238">DNA-binding</keyword>
<evidence type="ECO:0000256" key="7">
    <source>
        <dbReference type="ARBA" id="ARBA00023163"/>
    </source>
</evidence>
<feature type="region of interest" description="Disordered" evidence="10">
    <location>
        <begin position="1"/>
        <end position="30"/>
    </location>
</feature>
<name>S8CDY6_9LAMI</name>
<keyword evidence="2" id="KW-0936">Ethylene signaling pathway</keyword>
<dbReference type="CDD" id="cd00018">
    <property type="entry name" value="AP2"/>
    <property type="match status" value="1"/>
</dbReference>
<evidence type="ECO:0000256" key="3">
    <source>
        <dbReference type="ARBA" id="ARBA00022821"/>
    </source>
</evidence>
<feature type="compositionally biased region" description="Pro residues" evidence="10">
    <location>
        <begin position="196"/>
        <end position="214"/>
    </location>
</feature>
<keyword evidence="6" id="KW-0010">Activator</keyword>
<feature type="non-terminal residue" evidence="12">
    <location>
        <position position="280"/>
    </location>
</feature>
<dbReference type="PROSITE" id="PS51032">
    <property type="entry name" value="AP2_ERF"/>
    <property type="match status" value="1"/>
</dbReference>
<keyword evidence="7" id="KW-0804">Transcription</keyword>
<evidence type="ECO:0000256" key="4">
    <source>
        <dbReference type="ARBA" id="ARBA00023015"/>
    </source>
</evidence>
<evidence type="ECO:0000256" key="8">
    <source>
        <dbReference type="ARBA" id="ARBA00023242"/>
    </source>
</evidence>
<proteinExistence type="inferred from homology"/>